<evidence type="ECO:0000256" key="6">
    <source>
        <dbReference type="ARBA" id="ARBA00023136"/>
    </source>
</evidence>
<sequence length="519" mass="57469">MAVLAILAKKVWCSRRLLVLLIAPLLLLPVVFALPPKEGRCLFVILLMAVYWCTEALPLSVTALLPIILFPFLGILKSKDVCPQYFVDTNFLFLSGLIMASAIEEWNLHRRIALKILTFVGVRPVWLIFGMMVSTAFLSMWLSNTASTAMMLPIASAILKNLFGEEEENTVAVGTKGMNPVPMEMQFLARREDKDFPEEAEDPPALADSNKKAEEYRKNIWKGLLISIPYAASIGGTATLTGTAPNLILLGGIKRFAERAVFVLFCMFAILLFFRDPKFIPGWSNLFKPGFTSDAVTGVSIVTILFFFPSKRPSLKWWCDFKAPNTETKPLLTWKRAEETIPWSIILLLGGGFAMAKACEQSGLSLWISDQLHPLENVSPALAVFIITCVVIFFTEFASNTATIIIFLPVMSELAIRLKVHPLYLMIPATVGCSYAFMLPVSTPPNSIAFATGHLLVKDMVRTGLLMNLMGIMILNMAINTWAQPIFQLGSFPDWAQDHLTNVTGKPPSLVANDTLLAL</sequence>
<dbReference type="AlphaFoldDB" id="A0A7J7W0V3"/>
<dbReference type="EMBL" id="JABWUV010000009">
    <property type="protein sequence ID" value="KAF6330992.1"/>
    <property type="molecule type" value="Genomic_DNA"/>
</dbReference>
<feature type="transmembrane region" description="Helical" evidence="8">
    <location>
        <begin position="286"/>
        <end position="308"/>
    </location>
</feature>
<evidence type="ECO:0000256" key="1">
    <source>
        <dbReference type="ARBA" id="ARBA00004141"/>
    </source>
</evidence>
<proteinExistence type="inferred from homology"/>
<evidence type="ECO:0000256" key="8">
    <source>
        <dbReference type="SAM" id="Phobius"/>
    </source>
</evidence>
<organism evidence="9 10">
    <name type="scientific">Myotis myotis</name>
    <name type="common">Greater mouse-eared bat</name>
    <name type="synonym">Vespertilio myotis</name>
    <dbReference type="NCBI Taxonomy" id="51298"/>
    <lineage>
        <taxon>Eukaryota</taxon>
        <taxon>Metazoa</taxon>
        <taxon>Chordata</taxon>
        <taxon>Craniata</taxon>
        <taxon>Vertebrata</taxon>
        <taxon>Euteleostomi</taxon>
        <taxon>Mammalia</taxon>
        <taxon>Eutheria</taxon>
        <taxon>Laurasiatheria</taxon>
        <taxon>Chiroptera</taxon>
        <taxon>Yangochiroptera</taxon>
        <taxon>Vespertilionidae</taxon>
        <taxon>Myotis</taxon>
    </lineage>
</organism>
<dbReference type="PANTHER" id="PTHR10283">
    <property type="entry name" value="SOLUTE CARRIER FAMILY 13 MEMBER"/>
    <property type="match status" value="1"/>
</dbReference>
<feature type="transmembrane region" description="Helical" evidence="8">
    <location>
        <begin position="123"/>
        <end position="142"/>
    </location>
</feature>
<keyword evidence="10" id="KW-1185">Reference proteome</keyword>
<feature type="transmembrane region" description="Helical" evidence="8">
    <location>
        <begin position="256"/>
        <end position="274"/>
    </location>
</feature>
<evidence type="ECO:0000256" key="2">
    <source>
        <dbReference type="ARBA" id="ARBA00006772"/>
    </source>
</evidence>
<evidence type="ECO:0000256" key="4">
    <source>
        <dbReference type="ARBA" id="ARBA00022989"/>
    </source>
</evidence>
<keyword evidence="3 8" id="KW-0812">Transmembrane</keyword>
<evidence type="ECO:0000313" key="10">
    <source>
        <dbReference type="Proteomes" id="UP000527355"/>
    </source>
</evidence>
<keyword evidence="5" id="KW-0915">Sodium</keyword>
<keyword evidence="7" id="KW-0406">Ion transport</keyword>
<evidence type="ECO:0000256" key="3">
    <source>
        <dbReference type="ARBA" id="ARBA00022692"/>
    </source>
</evidence>
<dbReference type="GO" id="GO:0015141">
    <property type="term" value="F:succinate transmembrane transporter activity"/>
    <property type="evidence" value="ECO:0007669"/>
    <property type="project" value="TreeGrafter"/>
</dbReference>
<comment type="similarity">
    <text evidence="2">Belongs to the SLC13A/DASS transporter (TC 2.A.47) family. NADC subfamily.</text>
</comment>
<feature type="transmembrane region" description="Helical" evidence="8">
    <location>
        <begin position="378"/>
        <end position="411"/>
    </location>
</feature>
<feature type="transmembrane region" description="Helical" evidence="8">
    <location>
        <begin position="423"/>
        <end position="441"/>
    </location>
</feature>
<keyword evidence="6 8" id="KW-0472">Membrane</keyword>
<evidence type="ECO:0000256" key="5">
    <source>
        <dbReference type="ARBA" id="ARBA00023053"/>
    </source>
</evidence>
<dbReference type="GO" id="GO:0005886">
    <property type="term" value="C:plasma membrane"/>
    <property type="evidence" value="ECO:0007669"/>
    <property type="project" value="TreeGrafter"/>
</dbReference>
<protein>
    <submittedName>
        <fullName evidence="9">Solute carrier family 13 member 3</fullName>
    </submittedName>
</protein>
<keyword evidence="4 8" id="KW-1133">Transmembrane helix</keyword>
<reference evidence="9 10" key="1">
    <citation type="journal article" date="2020" name="Nature">
        <title>Six reference-quality genomes reveal evolution of bat adaptations.</title>
        <authorList>
            <person name="Jebb D."/>
            <person name="Huang Z."/>
            <person name="Pippel M."/>
            <person name="Hughes G.M."/>
            <person name="Lavrichenko K."/>
            <person name="Devanna P."/>
            <person name="Winkler S."/>
            <person name="Jermiin L.S."/>
            <person name="Skirmuntt E.C."/>
            <person name="Katzourakis A."/>
            <person name="Burkitt-Gray L."/>
            <person name="Ray D.A."/>
            <person name="Sullivan K.A.M."/>
            <person name="Roscito J.G."/>
            <person name="Kirilenko B.M."/>
            <person name="Davalos L.M."/>
            <person name="Corthals A.P."/>
            <person name="Power M.L."/>
            <person name="Jones G."/>
            <person name="Ransome R.D."/>
            <person name="Dechmann D.K.N."/>
            <person name="Locatelli A.G."/>
            <person name="Puechmaille S.J."/>
            <person name="Fedrigo O."/>
            <person name="Jarvis E.D."/>
            <person name="Hiller M."/>
            <person name="Vernes S.C."/>
            <person name="Myers E.W."/>
            <person name="Teeling E.C."/>
        </authorList>
    </citation>
    <scope>NUCLEOTIDE SEQUENCE [LARGE SCALE GENOMIC DNA]</scope>
    <source>
        <strain evidence="9">MMyoMyo1</strain>
        <tissue evidence="9">Flight muscle</tissue>
    </source>
</reference>
<gene>
    <name evidence="9" type="ORF">mMyoMyo1_017560</name>
</gene>
<comment type="caution">
    <text evidence="9">The sequence shown here is derived from an EMBL/GenBank/DDBJ whole genome shotgun (WGS) entry which is preliminary data.</text>
</comment>
<dbReference type="VEuPathDB" id="HostDB:GeneID_118663149"/>
<dbReference type="CDD" id="cd01115">
    <property type="entry name" value="SLC13_permease"/>
    <property type="match status" value="1"/>
</dbReference>
<dbReference type="GO" id="GO:0017153">
    <property type="term" value="F:sodium:dicarboxylate symporter activity"/>
    <property type="evidence" value="ECO:0007669"/>
    <property type="project" value="TreeGrafter"/>
</dbReference>
<accession>A0A7J7W0V3</accession>
<dbReference type="Proteomes" id="UP000527355">
    <property type="component" value="Unassembled WGS sequence"/>
</dbReference>
<keyword evidence="7" id="KW-0813">Transport</keyword>
<dbReference type="PANTHER" id="PTHR10283:SF62">
    <property type="entry name" value="NA(+)_DICARBOXYLATE COTRANSPORTER 3"/>
    <property type="match status" value="1"/>
</dbReference>
<feature type="transmembrane region" description="Helical" evidence="8">
    <location>
        <begin position="43"/>
        <end position="73"/>
    </location>
</feature>
<dbReference type="GO" id="GO:0015137">
    <property type="term" value="F:citrate transmembrane transporter activity"/>
    <property type="evidence" value="ECO:0007669"/>
    <property type="project" value="TreeGrafter"/>
</dbReference>
<evidence type="ECO:0000256" key="7">
    <source>
        <dbReference type="ARBA" id="ARBA00023201"/>
    </source>
</evidence>
<comment type="subcellular location">
    <subcellularLocation>
        <location evidence="1">Membrane</location>
        <topology evidence="1">Multi-pass membrane protein</topology>
    </subcellularLocation>
</comment>
<evidence type="ECO:0000313" key="9">
    <source>
        <dbReference type="EMBL" id="KAF6330992.1"/>
    </source>
</evidence>
<keyword evidence="7" id="KW-0739">Sodium transport</keyword>
<feature type="transmembrane region" description="Helical" evidence="8">
    <location>
        <begin position="461"/>
        <end position="479"/>
    </location>
</feature>
<name>A0A7J7W0V3_MYOMY</name>
<dbReference type="InterPro" id="IPR001898">
    <property type="entry name" value="SLC13A/DASS"/>
</dbReference>
<dbReference type="Pfam" id="PF00939">
    <property type="entry name" value="Na_sulph_symp"/>
    <property type="match status" value="2"/>
</dbReference>